<dbReference type="EMBL" id="JAKKPZ010000015">
    <property type="protein sequence ID" value="KAI1713457.1"/>
    <property type="molecule type" value="Genomic_DNA"/>
</dbReference>
<evidence type="ECO:0000256" key="1">
    <source>
        <dbReference type="SAM" id="MobiDB-lite"/>
    </source>
</evidence>
<protein>
    <submittedName>
        <fullName evidence="2">Uncharacterized protein</fullName>
    </submittedName>
</protein>
<comment type="caution">
    <text evidence="2">The sequence shown here is derived from an EMBL/GenBank/DDBJ whole genome shotgun (WGS) entry which is preliminary data.</text>
</comment>
<sequence length="108" mass="12280">MVGLDLPLGPPPSPRPYSPVPRPQPQPPTGKRTLLTFSETTQLSAFLVRKLSKAFFNQQNGDKLGEKNMFKDIETPKLLIYEQPVAGVRLCLWERRRLFPGTVTYRLT</sequence>
<gene>
    <name evidence="2" type="ORF">DdX_08971</name>
</gene>
<reference evidence="2" key="1">
    <citation type="submission" date="2022-01" db="EMBL/GenBank/DDBJ databases">
        <title>Genome Sequence Resource for Two Populations of Ditylenchus destructor, the Migratory Endoparasitic Phytonematode.</title>
        <authorList>
            <person name="Zhang H."/>
            <person name="Lin R."/>
            <person name="Xie B."/>
        </authorList>
    </citation>
    <scope>NUCLEOTIDE SEQUENCE</scope>
    <source>
        <strain evidence="2">BazhouSP</strain>
    </source>
</reference>
<evidence type="ECO:0000313" key="3">
    <source>
        <dbReference type="Proteomes" id="UP001201812"/>
    </source>
</evidence>
<keyword evidence="3" id="KW-1185">Reference proteome</keyword>
<organism evidence="2 3">
    <name type="scientific">Ditylenchus destructor</name>
    <dbReference type="NCBI Taxonomy" id="166010"/>
    <lineage>
        <taxon>Eukaryota</taxon>
        <taxon>Metazoa</taxon>
        <taxon>Ecdysozoa</taxon>
        <taxon>Nematoda</taxon>
        <taxon>Chromadorea</taxon>
        <taxon>Rhabditida</taxon>
        <taxon>Tylenchina</taxon>
        <taxon>Tylenchomorpha</taxon>
        <taxon>Sphaerularioidea</taxon>
        <taxon>Anguinidae</taxon>
        <taxon>Anguininae</taxon>
        <taxon>Ditylenchus</taxon>
    </lineage>
</organism>
<feature type="compositionally biased region" description="Pro residues" evidence="1">
    <location>
        <begin position="8"/>
        <end position="28"/>
    </location>
</feature>
<evidence type="ECO:0000313" key="2">
    <source>
        <dbReference type="EMBL" id="KAI1713457.1"/>
    </source>
</evidence>
<proteinExistence type="predicted"/>
<dbReference type="Proteomes" id="UP001201812">
    <property type="component" value="Unassembled WGS sequence"/>
</dbReference>
<feature type="region of interest" description="Disordered" evidence="1">
    <location>
        <begin position="1"/>
        <end position="30"/>
    </location>
</feature>
<accession>A0AAD4N4G8</accession>
<dbReference type="AlphaFoldDB" id="A0AAD4N4G8"/>
<name>A0AAD4N4G8_9BILA</name>